<name>A0ABQ2C994_9MICC</name>
<organism evidence="2 3">
    <name type="scientific">Pseudarthrobacter scleromae</name>
    <dbReference type="NCBI Taxonomy" id="158897"/>
    <lineage>
        <taxon>Bacteria</taxon>
        <taxon>Bacillati</taxon>
        <taxon>Actinomycetota</taxon>
        <taxon>Actinomycetes</taxon>
        <taxon>Micrococcales</taxon>
        <taxon>Micrococcaceae</taxon>
        <taxon>Pseudarthrobacter</taxon>
    </lineage>
</organism>
<gene>
    <name evidence="2" type="ORF">GCM10007175_02890</name>
</gene>
<evidence type="ECO:0000313" key="3">
    <source>
        <dbReference type="Proteomes" id="UP000658754"/>
    </source>
</evidence>
<reference evidence="3" key="1">
    <citation type="journal article" date="2019" name="Int. J. Syst. Evol. Microbiol.">
        <title>The Global Catalogue of Microorganisms (GCM) 10K type strain sequencing project: providing services to taxonomists for standard genome sequencing and annotation.</title>
        <authorList>
            <consortium name="The Broad Institute Genomics Platform"/>
            <consortium name="The Broad Institute Genome Sequencing Center for Infectious Disease"/>
            <person name="Wu L."/>
            <person name="Ma J."/>
        </authorList>
    </citation>
    <scope>NUCLEOTIDE SEQUENCE [LARGE SCALE GENOMIC DNA]</scope>
    <source>
        <strain evidence="3">CGMCC 1.3601</strain>
    </source>
</reference>
<evidence type="ECO:0000313" key="2">
    <source>
        <dbReference type="EMBL" id="GGI69624.1"/>
    </source>
</evidence>
<evidence type="ECO:0000256" key="1">
    <source>
        <dbReference type="SAM" id="Phobius"/>
    </source>
</evidence>
<dbReference type="Proteomes" id="UP000658754">
    <property type="component" value="Unassembled WGS sequence"/>
</dbReference>
<keyword evidence="1" id="KW-0812">Transmembrane</keyword>
<comment type="caution">
    <text evidence="2">The sequence shown here is derived from an EMBL/GenBank/DDBJ whole genome shotgun (WGS) entry which is preliminary data.</text>
</comment>
<dbReference type="EMBL" id="BMKV01000001">
    <property type="protein sequence ID" value="GGI69624.1"/>
    <property type="molecule type" value="Genomic_DNA"/>
</dbReference>
<accession>A0ABQ2C994</accession>
<sequence length="91" mass="9611">MSTHTQNNHAAPVRNANDIKISTRTLEFAVYVAAVIATIITAAVVGDDGSENGVDVFNASQAMQYITFLTVGLMVARGLAKAGNRVHNTHA</sequence>
<dbReference type="RefSeq" id="WP_104184486.1">
    <property type="nucleotide sequence ID" value="NZ_BMKV01000001.1"/>
</dbReference>
<keyword evidence="3" id="KW-1185">Reference proteome</keyword>
<feature type="transmembrane region" description="Helical" evidence="1">
    <location>
        <begin position="62"/>
        <end position="80"/>
    </location>
</feature>
<protein>
    <submittedName>
        <fullName evidence="2">Uncharacterized protein</fullName>
    </submittedName>
</protein>
<feature type="transmembrane region" description="Helical" evidence="1">
    <location>
        <begin position="28"/>
        <end position="46"/>
    </location>
</feature>
<keyword evidence="1" id="KW-0472">Membrane</keyword>
<keyword evidence="1" id="KW-1133">Transmembrane helix</keyword>
<proteinExistence type="predicted"/>